<gene>
    <name evidence="1" type="ORF">SMN809_LOCUS62385</name>
</gene>
<comment type="caution">
    <text evidence="1">The sequence shown here is derived from an EMBL/GenBank/DDBJ whole genome shotgun (WGS) entry which is preliminary data.</text>
</comment>
<protein>
    <submittedName>
        <fullName evidence="1">Uncharacterized protein</fullName>
    </submittedName>
</protein>
<name>A0A8S3FE98_9BILA</name>
<sequence>KFNSRQKNLSTTVAQNSCKISSAVLFPIPNKCPIVLNSDSDPWQYNEQQILSSTGIGNRNYVSLFRNKGSTC</sequence>
<dbReference type="EMBL" id="CAJOBI010258666">
    <property type="protein sequence ID" value="CAF5118003.1"/>
    <property type="molecule type" value="Genomic_DNA"/>
</dbReference>
<feature type="non-terminal residue" evidence="1">
    <location>
        <position position="1"/>
    </location>
</feature>
<reference evidence="1" key="1">
    <citation type="submission" date="2021-02" db="EMBL/GenBank/DDBJ databases">
        <authorList>
            <person name="Nowell W R."/>
        </authorList>
    </citation>
    <scope>NUCLEOTIDE SEQUENCE</scope>
</reference>
<dbReference type="Proteomes" id="UP000676336">
    <property type="component" value="Unassembled WGS sequence"/>
</dbReference>
<evidence type="ECO:0000313" key="2">
    <source>
        <dbReference type="Proteomes" id="UP000676336"/>
    </source>
</evidence>
<evidence type="ECO:0000313" key="1">
    <source>
        <dbReference type="EMBL" id="CAF5118003.1"/>
    </source>
</evidence>
<dbReference type="AlphaFoldDB" id="A0A8S3FE98"/>
<accession>A0A8S3FE98</accession>
<proteinExistence type="predicted"/>
<organism evidence="1 2">
    <name type="scientific">Rotaria magnacalcarata</name>
    <dbReference type="NCBI Taxonomy" id="392030"/>
    <lineage>
        <taxon>Eukaryota</taxon>
        <taxon>Metazoa</taxon>
        <taxon>Spiralia</taxon>
        <taxon>Gnathifera</taxon>
        <taxon>Rotifera</taxon>
        <taxon>Eurotatoria</taxon>
        <taxon>Bdelloidea</taxon>
        <taxon>Philodinida</taxon>
        <taxon>Philodinidae</taxon>
        <taxon>Rotaria</taxon>
    </lineage>
</organism>